<reference evidence="9 10" key="1">
    <citation type="submission" date="2015-07" db="EMBL/GenBank/DDBJ databases">
        <title>High-quality genome of monoxenous trypanosomatid Leptomonas pyrrhocoris.</title>
        <authorList>
            <person name="Flegontov P."/>
            <person name="Butenko A."/>
            <person name="Firsov S."/>
            <person name="Vlcek C."/>
            <person name="Logacheva M.D."/>
            <person name="Field M."/>
            <person name="Filatov D."/>
            <person name="Flegontova O."/>
            <person name="Gerasimov E."/>
            <person name="Jackson A.P."/>
            <person name="Kelly S."/>
            <person name="Opperdoes F."/>
            <person name="O'Reilly A."/>
            <person name="Votypka J."/>
            <person name="Yurchenko V."/>
            <person name="Lukes J."/>
        </authorList>
    </citation>
    <scope>NUCLEOTIDE SEQUENCE [LARGE SCALE GENOMIC DNA]</scope>
    <source>
        <strain evidence="9">H10</strain>
    </source>
</reference>
<feature type="transmembrane region" description="Helical" evidence="7">
    <location>
        <begin position="215"/>
        <end position="237"/>
    </location>
</feature>
<dbReference type="GO" id="GO:0016020">
    <property type="term" value="C:membrane"/>
    <property type="evidence" value="ECO:0007669"/>
    <property type="project" value="UniProtKB-SubCell"/>
</dbReference>
<dbReference type="RefSeq" id="XP_015658204.1">
    <property type="nucleotide sequence ID" value="XM_015803562.1"/>
</dbReference>
<dbReference type="Proteomes" id="UP000037923">
    <property type="component" value="Unassembled WGS sequence"/>
</dbReference>
<dbReference type="AlphaFoldDB" id="A0A0M9G0B8"/>
<evidence type="ECO:0000313" key="9">
    <source>
        <dbReference type="EMBL" id="KPA79765.1"/>
    </source>
</evidence>
<dbReference type="OrthoDB" id="4096362at2759"/>
<dbReference type="GO" id="GO:0005783">
    <property type="term" value="C:endoplasmic reticulum"/>
    <property type="evidence" value="ECO:0007669"/>
    <property type="project" value="TreeGrafter"/>
</dbReference>
<sequence length="329" mass="36258">MLPSFLTRYERHEKHHVFCNGRIFVGPDWRIMVMSVVFITVGTLLFVFFTNNLMAARVIVGVSAVVSVVALLVCGLSDPGIKPRAEPPPPDAIPHDSLWRERVYVDKDGTPHHTRVEVKWCYRCNIYRPYRGVHCRFCDACVTRRDHHCPWTGTCIGARNYRSYFALVWVLSIMLLAAFIGGVQSLVQRSIRFGDANAGVQDAPSGFTSALIDTYGIELALILLSFLFGFLSVSLAVHHSYLITQNLTSGDVTKELPENVFTYGSMMANIWVVLTGCNEEDRDDMQTEVVVMETVDEPSAALAQSPLGHDALCSDVVPSVGGDAGAGSA</sequence>
<feature type="transmembrane region" description="Helical" evidence="7">
    <location>
        <begin position="31"/>
        <end position="49"/>
    </location>
</feature>
<dbReference type="InterPro" id="IPR039859">
    <property type="entry name" value="PFA4/ZDH16/20/ERF2-like"/>
</dbReference>
<dbReference type="Pfam" id="PF01529">
    <property type="entry name" value="DHHC"/>
    <property type="match status" value="1"/>
</dbReference>
<dbReference type="GeneID" id="26905804"/>
<dbReference type="VEuPathDB" id="TriTrypDB:LpyrH10_10_2830"/>
<feature type="transmembrane region" description="Helical" evidence="7">
    <location>
        <begin position="164"/>
        <end position="187"/>
    </location>
</feature>
<evidence type="ECO:0000259" key="8">
    <source>
        <dbReference type="Pfam" id="PF01529"/>
    </source>
</evidence>
<dbReference type="EC" id="2.3.1.225" evidence="7"/>
<dbReference type="GO" id="GO:0005794">
    <property type="term" value="C:Golgi apparatus"/>
    <property type="evidence" value="ECO:0007669"/>
    <property type="project" value="TreeGrafter"/>
</dbReference>
<evidence type="ECO:0000313" key="10">
    <source>
        <dbReference type="Proteomes" id="UP000037923"/>
    </source>
</evidence>
<protein>
    <recommendedName>
        <fullName evidence="7">Palmitoyltransferase</fullName>
        <ecNumber evidence="7">2.3.1.225</ecNumber>
    </recommendedName>
</protein>
<dbReference type="GO" id="GO:0006612">
    <property type="term" value="P:protein targeting to membrane"/>
    <property type="evidence" value="ECO:0007669"/>
    <property type="project" value="TreeGrafter"/>
</dbReference>
<dbReference type="OMA" id="KIMDAYH"/>
<keyword evidence="5 7" id="KW-0472">Membrane</keyword>
<comment type="domain">
    <text evidence="7">The DHHC domain is required for palmitoyltransferase activity.</text>
</comment>
<evidence type="ECO:0000256" key="2">
    <source>
        <dbReference type="ARBA" id="ARBA00022679"/>
    </source>
</evidence>
<comment type="catalytic activity">
    <reaction evidence="7">
        <text>L-cysteinyl-[protein] + hexadecanoyl-CoA = S-hexadecanoyl-L-cysteinyl-[protein] + CoA</text>
        <dbReference type="Rhea" id="RHEA:36683"/>
        <dbReference type="Rhea" id="RHEA-COMP:10131"/>
        <dbReference type="Rhea" id="RHEA-COMP:11032"/>
        <dbReference type="ChEBI" id="CHEBI:29950"/>
        <dbReference type="ChEBI" id="CHEBI:57287"/>
        <dbReference type="ChEBI" id="CHEBI:57379"/>
        <dbReference type="ChEBI" id="CHEBI:74151"/>
        <dbReference type="EC" id="2.3.1.225"/>
    </reaction>
</comment>
<accession>A0A0M9G0B8</accession>
<dbReference type="PANTHER" id="PTHR22883">
    <property type="entry name" value="ZINC FINGER DHHC DOMAIN CONTAINING PROTEIN"/>
    <property type="match status" value="1"/>
</dbReference>
<feature type="domain" description="Palmitoyltransferase DHHC" evidence="8">
    <location>
        <begin position="118"/>
        <end position="251"/>
    </location>
</feature>
<comment type="subcellular location">
    <subcellularLocation>
        <location evidence="1">Membrane</location>
        <topology evidence="1">Multi-pass membrane protein</topology>
    </subcellularLocation>
</comment>
<comment type="caution">
    <text evidence="9">The sequence shown here is derived from an EMBL/GenBank/DDBJ whole genome shotgun (WGS) entry which is preliminary data.</text>
</comment>
<keyword evidence="6 7" id="KW-0012">Acyltransferase</keyword>
<dbReference type="PROSITE" id="PS50216">
    <property type="entry name" value="DHHC"/>
    <property type="match status" value="1"/>
</dbReference>
<dbReference type="EMBL" id="LGTL01000010">
    <property type="protein sequence ID" value="KPA79765.1"/>
    <property type="molecule type" value="Genomic_DNA"/>
</dbReference>
<evidence type="ECO:0000256" key="3">
    <source>
        <dbReference type="ARBA" id="ARBA00022692"/>
    </source>
</evidence>
<feature type="transmembrane region" description="Helical" evidence="7">
    <location>
        <begin position="55"/>
        <end position="76"/>
    </location>
</feature>
<evidence type="ECO:0000256" key="5">
    <source>
        <dbReference type="ARBA" id="ARBA00023136"/>
    </source>
</evidence>
<evidence type="ECO:0000256" key="1">
    <source>
        <dbReference type="ARBA" id="ARBA00004141"/>
    </source>
</evidence>
<proteinExistence type="inferred from homology"/>
<dbReference type="InterPro" id="IPR001594">
    <property type="entry name" value="Palmitoyltrfase_DHHC"/>
</dbReference>
<name>A0A0M9G0B8_LEPPY</name>
<organism evidence="9 10">
    <name type="scientific">Leptomonas pyrrhocoris</name>
    <name type="common">Firebug parasite</name>
    <dbReference type="NCBI Taxonomy" id="157538"/>
    <lineage>
        <taxon>Eukaryota</taxon>
        <taxon>Discoba</taxon>
        <taxon>Euglenozoa</taxon>
        <taxon>Kinetoplastea</taxon>
        <taxon>Metakinetoplastina</taxon>
        <taxon>Trypanosomatida</taxon>
        <taxon>Trypanosomatidae</taxon>
        <taxon>Leishmaniinae</taxon>
        <taxon>Leptomonas</taxon>
    </lineage>
</organism>
<comment type="similarity">
    <text evidence="7">Belongs to the DHHC palmitoyltransferase family.</text>
</comment>
<dbReference type="PANTHER" id="PTHR22883:SF478">
    <property type="entry name" value="PALMITOYLTRANSFERASE"/>
    <property type="match status" value="1"/>
</dbReference>
<evidence type="ECO:0000256" key="6">
    <source>
        <dbReference type="ARBA" id="ARBA00023315"/>
    </source>
</evidence>
<keyword evidence="10" id="KW-1185">Reference proteome</keyword>
<gene>
    <name evidence="9" type="ORF">ABB37_05514</name>
</gene>
<evidence type="ECO:0000256" key="7">
    <source>
        <dbReference type="RuleBase" id="RU079119"/>
    </source>
</evidence>
<keyword evidence="2 7" id="KW-0808">Transferase</keyword>
<keyword evidence="3 7" id="KW-0812">Transmembrane</keyword>
<keyword evidence="4 7" id="KW-1133">Transmembrane helix</keyword>
<evidence type="ECO:0000256" key="4">
    <source>
        <dbReference type="ARBA" id="ARBA00022989"/>
    </source>
</evidence>
<dbReference type="GO" id="GO:0019706">
    <property type="term" value="F:protein-cysteine S-palmitoyltransferase activity"/>
    <property type="evidence" value="ECO:0007669"/>
    <property type="project" value="UniProtKB-EC"/>
</dbReference>